<organism evidence="1 2">
    <name type="scientific">Brachionus plicatilis</name>
    <name type="common">Marine rotifer</name>
    <name type="synonym">Brachionus muelleri</name>
    <dbReference type="NCBI Taxonomy" id="10195"/>
    <lineage>
        <taxon>Eukaryota</taxon>
        <taxon>Metazoa</taxon>
        <taxon>Spiralia</taxon>
        <taxon>Gnathifera</taxon>
        <taxon>Rotifera</taxon>
        <taxon>Eurotatoria</taxon>
        <taxon>Monogononta</taxon>
        <taxon>Pseudotrocha</taxon>
        <taxon>Ploima</taxon>
        <taxon>Brachionidae</taxon>
        <taxon>Brachionus</taxon>
    </lineage>
</organism>
<evidence type="ECO:0000313" key="1">
    <source>
        <dbReference type="EMBL" id="RNA00626.1"/>
    </source>
</evidence>
<keyword evidence="2" id="KW-1185">Reference proteome</keyword>
<protein>
    <submittedName>
        <fullName evidence="1">Uncharacterized protein</fullName>
    </submittedName>
</protein>
<gene>
    <name evidence="1" type="ORF">BpHYR1_025364</name>
</gene>
<proteinExistence type="predicted"/>
<dbReference type="EMBL" id="REGN01009674">
    <property type="protein sequence ID" value="RNA00626.1"/>
    <property type="molecule type" value="Genomic_DNA"/>
</dbReference>
<sequence length="107" mass="12357">MSYSSPSFIFPLFECIAKIETIENFFSWIQNTNAKSSNVDIEVVDSHSYGSLVYKERPSECPSKRYGTIKLKREKEFSICHFFVRGKLNFFHLVIGSFNQRSASSLI</sequence>
<dbReference type="Proteomes" id="UP000276133">
    <property type="component" value="Unassembled WGS sequence"/>
</dbReference>
<dbReference type="AlphaFoldDB" id="A0A3M7PNC7"/>
<evidence type="ECO:0000313" key="2">
    <source>
        <dbReference type="Proteomes" id="UP000276133"/>
    </source>
</evidence>
<name>A0A3M7PNC7_BRAPC</name>
<comment type="caution">
    <text evidence="1">The sequence shown here is derived from an EMBL/GenBank/DDBJ whole genome shotgun (WGS) entry which is preliminary data.</text>
</comment>
<accession>A0A3M7PNC7</accession>
<reference evidence="1 2" key="1">
    <citation type="journal article" date="2018" name="Sci. Rep.">
        <title>Genomic signatures of local adaptation to the degree of environmental predictability in rotifers.</title>
        <authorList>
            <person name="Franch-Gras L."/>
            <person name="Hahn C."/>
            <person name="Garcia-Roger E.M."/>
            <person name="Carmona M.J."/>
            <person name="Serra M."/>
            <person name="Gomez A."/>
        </authorList>
    </citation>
    <scope>NUCLEOTIDE SEQUENCE [LARGE SCALE GENOMIC DNA]</scope>
    <source>
        <strain evidence="1">HYR1</strain>
    </source>
</reference>